<evidence type="ECO:0000256" key="1">
    <source>
        <dbReference type="ARBA" id="ARBA00009437"/>
    </source>
</evidence>
<dbReference type="InterPro" id="IPR000847">
    <property type="entry name" value="LysR_HTH_N"/>
</dbReference>
<dbReference type="Proteomes" id="UP000199520">
    <property type="component" value="Unassembled WGS sequence"/>
</dbReference>
<reference evidence="7" key="1">
    <citation type="submission" date="2016-10" db="EMBL/GenBank/DDBJ databases">
        <authorList>
            <person name="Varghese N."/>
            <person name="Submissions S."/>
        </authorList>
    </citation>
    <scope>NUCLEOTIDE SEQUENCE [LARGE SCALE GENOMIC DNA]</scope>
    <source>
        <strain evidence="7">DSM 13327</strain>
    </source>
</reference>
<organism evidence="6 7">
    <name type="scientific">Pelosinus propionicus DSM 13327</name>
    <dbReference type="NCBI Taxonomy" id="1123291"/>
    <lineage>
        <taxon>Bacteria</taxon>
        <taxon>Bacillati</taxon>
        <taxon>Bacillota</taxon>
        <taxon>Negativicutes</taxon>
        <taxon>Selenomonadales</taxon>
        <taxon>Sporomusaceae</taxon>
        <taxon>Pelosinus</taxon>
    </lineage>
</organism>
<keyword evidence="3 6" id="KW-0238">DNA-binding</keyword>
<evidence type="ECO:0000256" key="2">
    <source>
        <dbReference type="ARBA" id="ARBA00023015"/>
    </source>
</evidence>
<dbReference type="FunFam" id="1.10.10.10:FF:000001">
    <property type="entry name" value="LysR family transcriptional regulator"/>
    <property type="match status" value="1"/>
</dbReference>
<dbReference type="RefSeq" id="WP_090934056.1">
    <property type="nucleotide sequence ID" value="NZ_FOTS01000009.1"/>
</dbReference>
<evidence type="ECO:0000256" key="3">
    <source>
        <dbReference type="ARBA" id="ARBA00023125"/>
    </source>
</evidence>
<dbReference type="Gene3D" id="1.10.10.10">
    <property type="entry name" value="Winged helix-like DNA-binding domain superfamily/Winged helix DNA-binding domain"/>
    <property type="match status" value="1"/>
</dbReference>
<dbReference type="AlphaFoldDB" id="A0A1I4IPC4"/>
<dbReference type="PROSITE" id="PS50931">
    <property type="entry name" value="HTH_LYSR"/>
    <property type="match status" value="1"/>
</dbReference>
<keyword evidence="2" id="KW-0805">Transcription regulation</keyword>
<dbReference type="PRINTS" id="PR00039">
    <property type="entry name" value="HTHLYSR"/>
</dbReference>
<dbReference type="InterPro" id="IPR036390">
    <property type="entry name" value="WH_DNA-bd_sf"/>
</dbReference>
<dbReference type="InterPro" id="IPR036388">
    <property type="entry name" value="WH-like_DNA-bd_sf"/>
</dbReference>
<proteinExistence type="inferred from homology"/>
<dbReference type="CDD" id="cd05466">
    <property type="entry name" value="PBP2_LTTR_substrate"/>
    <property type="match status" value="1"/>
</dbReference>
<accession>A0A1I4IPC4</accession>
<comment type="similarity">
    <text evidence="1">Belongs to the LysR transcriptional regulatory family.</text>
</comment>
<dbReference type="EMBL" id="FOTS01000009">
    <property type="protein sequence ID" value="SFL56170.1"/>
    <property type="molecule type" value="Genomic_DNA"/>
</dbReference>
<keyword evidence="7" id="KW-1185">Reference proteome</keyword>
<dbReference type="STRING" id="1123291.SAMN04490355_100915"/>
<protein>
    <submittedName>
        <fullName evidence="6">DNA-binding transcriptional regulator, LysR family</fullName>
    </submittedName>
</protein>
<evidence type="ECO:0000313" key="7">
    <source>
        <dbReference type="Proteomes" id="UP000199520"/>
    </source>
</evidence>
<dbReference type="PANTHER" id="PTHR30126:SF40">
    <property type="entry name" value="HTH-TYPE TRANSCRIPTIONAL REGULATOR GLTR"/>
    <property type="match status" value="1"/>
</dbReference>
<name>A0A1I4IPC4_9FIRM</name>
<dbReference type="GO" id="GO:0003700">
    <property type="term" value="F:DNA-binding transcription factor activity"/>
    <property type="evidence" value="ECO:0007669"/>
    <property type="project" value="InterPro"/>
</dbReference>
<keyword evidence="4" id="KW-0804">Transcription</keyword>
<evidence type="ECO:0000256" key="4">
    <source>
        <dbReference type="ARBA" id="ARBA00023163"/>
    </source>
</evidence>
<evidence type="ECO:0000259" key="5">
    <source>
        <dbReference type="PROSITE" id="PS50931"/>
    </source>
</evidence>
<dbReference type="InterPro" id="IPR005119">
    <property type="entry name" value="LysR_subst-bd"/>
</dbReference>
<evidence type="ECO:0000313" key="6">
    <source>
        <dbReference type="EMBL" id="SFL56170.1"/>
    </source>
</evidence>
<dbReference type="OrthoDB" id="1624015at2"/>
<dbReference type="Pfam" id="PF03466">
    <property type="entry name" value="LysR_substrate"/>
    <property type="match status" value="1"/>
</dbReference>
<feature type="domain" description="HTH lysR-type" evidence="5">
    <location>
        <begin position="1"/>
        <end position="58"/>
    </location>
</feature>
<dbReference type="Gene3D" id="3.40.190.290">
    <property type="match status" value="1"/>
</dbReference>
<dbReference type="SUPFAM" id="SSF53850">
    <property type="entry name" value="Periplasmic binding protein-like II"/>
    <property type="match status" value="1"/>
</dbReference>
<dbReference type="Pfam" id="PF00126">
    <property type="entry name" value="HTH_1"/>
    <property type="match status" value="1"/>
</dbReference>
<dbReference type="PANTHER" id="PTHR30126">
    <property type="entry name" value="HTH-TYPE TRANSCRIPTIONAL REGULATOR"/>
    <property type="match status" value="1"/>
</dbReference>
<sequence>MDIRLLQTFLLVAKLGNVTQAAEQLNFSQPTVTAQIRALEEHFEVLLFERVGKKLYITKAGLRLIDYAEKLLLLYGEARASVQEFSHDRTIKVGLGTAVAAHTLSPILREFQERVPNVSVSIEHCFNIPITVKGILDNSFDLALVHDKISNSRILQFNVVAEKLLWVTHASLLDTYGDTLQQHPFIALKQGSVYREKYNPYLRQHAIIPILEYSDSEAVRQAVLNGLGIGVLPEVLVRSHIEDGILHEFCDAPKLEIDFSVIFHKDKTFTLAMRTLLMAISEHANINGGLSEYLSSM</sequence>
<dbReference type="GO" id="GO:0000976">
    <property type="term" value="F:transcription cis-regulatory region binding"/>
    <property type="evidence" value="ECO:0007669"/>
    <property type="project" value="TreeGrafter"/>
</dbReference>
<dbReference type="SUPFAM" id="SSF46785">
    <property type="entry name" value="Winged helix' DNA-binding domain"/>
    <property type="match status" value="1"/>
</dbReference>
<gene>
    <name evidence="6" type="ORF">SAMN04490355_100915</name>
</gene>